<keyword evidence="7" id="KW-1185">Reference proteome</keyword>
<dbReference type="PANTHER" id="PTHR46796:SF12">
    <property type="entry name" value="HTH-TYPE DNA-BINDING TRANSCRIPTIONAL ACTIVATOR EUTR"/>
    <property type="match status" value="1"/>
</dbReference>
<dbReference type="Pfam" id="PF12833">
    <property type="entry name" value="HTH_18"/>
    <property type="match status" value="1"/>
</dbReference>
<dbReference type="InterPro" id="IPR035418">
    <property type="entry name" value="AraC-bd_2"/>
</dbReference>
<name>A0A1H6BQW9_9ACTN</name>
<dbReference type="EMBL" id="FNVT01000003">
    <property type="protein sequence ID" value="SEG63101.1"/>
    <property type="molecule type" value="Genomic_DNA"/>
</dbReference>
<accession>A0A1H6BQW9</accession>
<sequence>MNAPLRRFSVLRSAGRDKMRPSLSRLLSSHRPTAGGGPGLLADLSAVDLGPMSLVYGRSYGDEVGIELTEQVSYYDVNFALAGRNRLECGDERLVLTPRTAGIISPRMRAAMHLSDGYSQLHLRIERFALERHLERMLGRHVAGPIRFQAEMDLTAPALASWAQAVHLLVRDLDEPSGLSAFGPELSPWPDFLMTGLLLAQPHDHSAQLAQRPDAAARPPSMKRVVDLIEQEPASDLSPARLAAVAGVGPRSLQRNFRRYMGVSPREYIQSIRLARAHDDLVAGAGATVAEIAFRWGFSHVPRFASGYKERYGVPPSTTLRSSRPDMTTTAHPSQA</sequence>
<keyword evidence="2" id="KW-0238">DNA-binding</keyword>
<dbReference type="AlphaFoldDB" id="A0A1H6BQW9"/>
<evidence type="ECO:0000313" key="6">
    <source>
        <dbReference type="EMBL" id="SEG63101.1"/>
    </source>
</evidence>
<dbReference type="PROSITE" id="PS00041">
    <property type="entry name" value="HTH_ARAC_FAMILY_1"/>
    <property type="match status" value="1"/>
</dbReference>
<dbReference type="InterPro" id="IPR050204">
    <property type="entry name" value="AraC_XylS_family_regulators"/>
</dbReference>
<evidence type="ECO:0000256" key="4">
    <source>
        <dbReference type="SAM" id="MobiDB-lite"/>
    </source>
</evidence>
<organism evidence="6 7">
    <name type="scientific">Nonomuraea solani</name>
    <dbReference type="NCBI Taxonomy" id="1144553"/>
    <lineage>
        <taxon>Bacteria</taxon>
        <taxon>Bacillati</taxon>
        <taxon>Actinomycetota</taxon>
        <taxon>Actinomycetes</taxon>
        <taxon>Streptosporangiales</taxon>
        <taxon>Streptosporangiaceae</taxon>
        <taxon>Nonomuraea</taxon>
    </lineage>
</organism>
<feature type="compositionally biased region" description="Polar residues" evidence="4">
    <location>
        <begin position="316"/>
        <end position="336"/>
    </location>
</feature>
<keyword evidence="1" id="KW-0805">Transcription regulation</keyword>
<gene>
    <name evidence="6" type="ORF">SAMN05444920_103575</name>
</gene>
<dbReference type="Proteomes" id="UP000236732">
    <property type="component" value="Unassembled WGS sequence"/>
</dbReference>
<keyword evidence="3" id="KW-0804">Transcription</keyword>
<dbReference type="GO" id="GO:0043565">
    <property type="term" value="F:sequence-specific DNA binding"/>
    <property type="evidence" value="ECO:0007669"/>
    <property type="project" value="InterPro"/>
</dbReference>
<dbReference type="Gene3D" id="1.10.10.60">
    <property type="entry name" value="Homeodomain-like"/>
    <property type="match status" value="1"/>
</dbReference>
<dbReference type="GO" id="GO:0003700">
    <property type="term" value="F:DNA-binding transcription factor activity"/>
    <property type="evidence" value="ECO:0007669"/>
    <property type="project" value="InterPro"/>
</dbReference>
<feature type="domain" description="HTH araC/xylS-type" evidence="5">
    <location>
        <begin position="223"/>
        <end position="322"/>
    </location>
</feature>
<feature type="region of interest" description="Disordered" evidence="4">
    <location>
        <begin position="315"/>
        <end position="336"/>
    </location>
</feature>
<dbReference type="InterPro" id="IPR009057">
    <property type="entry name" value="Homeodomain-like_sf"/>
</dbReference>
<evidence type="ECO:0000256" key="3">
    <source>
        <dbReference type="ARBA" id="ARBA00023163"/>
    </source>
</evidence>
<protein>
    <submittedName>
        <fullName evidence="6">AraC-binding-like domain-containing protein</fullName>
    </submittedName>
</protein>
<dbReference type="PANTHER" id="PTHR46796">
    <property type="entry name" value="HTH-TYPE TRANSCRIPTIONAL ACTIVATOR RHAS-RELATED"/>
    <property type="match status" value="1"/>
</dbReference>
<dbReference type="InterPro" id="IPR018062">
    <property type="entry name" value="HTH_AraC-typ_CS"/>
</dbReference>
<dbReference type="InterPro" id="IPR018060">
    <property type="entry name" value="HTH_AraC"/>
</dbReference>
<dbReference type="SUPFAM" id="SSF46689">
    <property type="entry name" value="Homeodomain-like"/>
    <property type="match status" value="2"/>
</dbReference>
<evidence type="ECO:0000259" key="5">
    <source>
        <dbReference type="PROSITE" id="PS01124"/>
    </source>
</evidence>
<proteinExistence type="predicted"/>
<dbReference type="PROSITE" id="PS01124">
    <property type="entry name" value="HTH_ARAC_FAMILY_2"/>
    <property type="match status" value="1"/>
</dbReference>
<evidence type="ECO:0000256" key="2">
    <source>
        <dbReference type="ARBA" id="ARBA00023125"/>
    </source>
</evidence>
<dbReference type="SMART" id="SM00342">
    <property type="entry name" value="HTH_ARAC"/>
    <property type="match status" value="1"/>
</dbReference>
<dbReference type="Pfam" id="PF14525">
    <property type="entry name" value="AraC_binding_2"/>
    <property type="match status" value="1"/>
</dbReference>
<dbReference type="RefSeq" id="WP_200823962.1">
    <property type="nucleotide sequence ID" value="NZ_FNVT01000003.1"/>
</dbReference>
<evidence type="ECO:0000256" key="1">
    <source>
        <dbReference type="ARBA" id="ARBA00023015"/>
    </source>
</evidence>
<reference evidence="6 7" key="1">
    <citation type="submission" date="2016-10" db="EMBL/GenBank/DDBJ databases">
        <authorList>
            <person name="de Groot N.N."/>
        </authorList>
    </citation>
    <scope>NUCLEOTIDE SEQUENCE [LARGE SCALE GENOMIC DNA]</scope>
    <source>
        <strain evidence="6 7">CGMCC 4.7037</strain>
    </source>
</reference>
<evidence type="ECO:0000313" key="7">
    <source>
        <dbReference type="Proteomes" id="UP000236732"/>
    </source>
</evidence>